<dbReference type="PANTHER" id="PTHR30620">
    <property type="entry name" value="PERIPLASMIC BETA-GLUCOSIDASE-RELATED"/>
    <property type="match status" value="1"/>
</dbReference>
<dbReference type="Proteomes" id="UP000824260">
    <property type="component" value="Unassembled WGS sequence"/>
</dbReference>
<dbReference type="InterPro" id="IPR036881">
    <property type="entry name" value="Glyco_hydro_3_C_sf"/>
</dbReference>
<dbReference type="Gene3D" id="3.40.50.1700">
    <property type="entry name" value="Glycoside hydrolase family 3 C-terminal domain"/>
    <property type="match status" value="1"/>
</dbReference>
<dbReference type="AlphaFoldDB" id="A0A9D0ZNZ6"/>
<evidence type="ECO:0000256" key="1">
    <source>
        <dbReference type="ARBA" id="ARBA00000448"/>
    </source>
</evidence>
<proteinExistence type="inferred from homology"/>
<feature type="non-terminal residue" evidence="8">
    <location>
        <position position="1"/>
    </location>
</feature>
<accession>A0A9D0ZNZ6</accession>
<comment type="similarity">
    <text evidence="2">Belongs to the glycosyl hydrolase 3 family.</text>
</comment>
<dbReference type="GO" id="GO:0008422">
    <property type="term" value="F:beta-glucosidase activity"/>
    <property type="evidence" value="ECO:0007669"/>
    <property type="project" value="UniProtKB-EC"/>
</dbReference>
<dbReference type="SUPFAM" id="SSF51445">
    <property type="entry name" value="(Trans)glycosidases"/>
    <property type="match status" value="1"/>
</dbReference>
<evidence type="ECO:0000256" key="2">
    <source>
        <dbReference type="ARBA" id="ARBA00005336"/>
    </source>
</evidence>
<evidence type="ECO:0000256" key="5">
    <source>
        <dbReference type="ARBA" id="ARBA00022801"/>
    </source>
</evidence>
<dbReference type="EMBL" id="DVFZ01000078">
    <property type="protein sequence ID" value="HIQ82966.1"/>
    <property type="molecule type" value="Genomic_DNA"/>
</dbReference>
<name>A0A9D0ZNZ6_9FIRM</name>
<dbReference type="InterPro" id="IPR036962">
    <property type="entry name" value="Glyco_hydro_3_N_sf"/>
</dbReference>
<evidence type="ECO:0000256" key="3">
    <source>
        <dbReference type="ARBA" id="ARBA00012744"/>
    </source>
</evidence>
<keyword evidence="4" id="KW-0732">Signal</keyword>
<evidence type="ECO:0000259" key="7">
    <source>
        <dbReference type="Pfam" id="PF00933"/>
    </source>
</evidence>
<evidence type="ECO:0000256" key="4">
    <source>
        <dbReference type="ARBA" id="ARBA00022729"/>
    </source>
</evidence>
<organism evidence="8 9">
    <name type="scientific">Candidatus Pullichristensenella stercorigallinarum</name>
    <dbReference type="NCBI Taxonomy" id="2840909"/>
    <lineage>
        <taxon>Bacteria</taxon>
        <taxon>Bacillati</taxon>
        <taxon>Bacillota</taxon>
        <taxon>Clostridia</taxon>
        <taxon>Candidatus Pullichristensenella</taxon>
    </lineage>
</organism>
<protein>
    <recommendedName>
        <fullName evidence="3">beta-glucosidase</fullName>
        <ecNumber evidence="3">3.2.1.21</ecNumber>
    </recommendedName>
</protein>
<dbReference type="InterPro" id="IPR001764">
    <property type="entry name" value="Glyco_hydro_3_N"/>
</dbReference>
<dbReference type="GO" id="GO:0009251">
    <property type="term" value="P:glucan catabolic process"/>
    <property type="evidence" value="ECO:0007669"/>
    <property type="project" value="TreeGrafter"/>
</dbReference>
<evidence type="ECO:0000313" key="9">
    <source>
        <dbReference type="Proteomes" id="UP000824260"/>
    </source>
</evidence>
<reference evidence="8" key="2">
    <citation type="journal article" date="2021" name="PeerJ">
        <title>Extensive microbial diversity within the chicken gut microbiome revealed by metagenomics and culture.</title>
        <authorList>
            <person name="Gilroy R."/>
            <person name="Ravi A."/>
            <person name="Getino M."/>
            <person name="Pursley I."/>
            <person name="Horton D.L."/>
            <person name="Alikhan N.F."/>
            <person name="Baker D."/>
            <person name="Gharbi K."/>
            <person name="Hall N."/>
            <person name="Watson M."/>
            <person name="Adriaenssens E.M."/>
            <person name="Foster-Nyarko E."/>
            <person name="Jarju S."/>
            <person name="Secka A."/>
            <person name="Antonio M."/>
            <person name="Oren A."/>
            <person name="Chaudhuri R.R."/>
            <person name="La Ragione R."/>
            <person name="Hildebrand F."/>
            <person name="Pallen M.J."/>
        </authorList>
    </citation>
    <scope>NUCLEOTIDE SEQUENCE</scope>
    <source>
        <strain evidence="8">ChiSjej6B24-2974</strain>
    </source>
</reference>
<dbReference type="SUPFAM" id="SSF52279">
    <property type="entry name" value="Beta-D-glucan exohydrolase, C-terminal domain"/>
    <property type="match status" value="1"/>
</dbReference>
<comment type="catalytic activity">
    <reaction evidence="1">
        <text>Hydrolysis of terminal, non-reducing beta-D-glucosyl residues with release of beta-D-glucose.</text>
        <dbReference type="EC" id="3.2.1.21"/>
    </reaction>
</comment>
<evidence type="ECO:0000256" key="6">
    <source>
        <dbReference type="ARBA" id="ARBA00023295"/>
    </source>
</evidence>
<sequence length="777" mass="86869">IEAEGERPRLSAASQDKFMQVDGEWFKDLNGNGSLDVYEDWRADIADRVSDLLSQMTLDQKLGGLANCFTGGAFSPIYPMQDEWLHSQEDHIEIDGVNYRPLWYEITQNHVTHFSYSAAGTPKEQQDVLNAIQEIGENASLGIPISFETDRPYNTWGSMVNMPYYAFGVAHDPELLYNMVAQYSKEMAAMGYTTIFHSYGVEIGSWYGDEVNNIREMITAETKAYEENGVHAMTKHYIARGGRNSFGEARSDAQLWENWMVGWRAAVQDGKTSTIMMNNGTGLNNTPILYDSETIGYLRNELGFDGVLCTDWPLFNNEISATGFTNDGQDLSQMTPGELFCRMLECGIDQFGVFRVEHGTDTTDFYKSNSFDSIYWPDTIKERIEAGEFSEDIVNTAISRALRNKFRLGLFEDPYNSYDELLELCASDEYKAEPFELTTTQDIVRARTDEMNAMDEELMVKSTVLLKNDNDLLPLSEGINVYVDSNNTEVKEKDVPAIGEHATIVETMDEADVVIAHVTALDDAAEYIVDDANAAGKPVVLIVEASNDYTSEPSTYEVENCDAILMQTYDSSPDHGSTLEGFYHYCHPEVTADMLFGARVPSGSLVYEIGRTEDDYILSWGDLQLDIAADDATRLYLAAAIRNDPDMLVPNNLGDVLYTSNFGMTYGEQPDFDFNTLIVPKEIQEVEEESRGSMRTVTKAVEKVQTAGEPFEISFIAQNNGADGYFYADVYDGDELIASKFMALDAGQFRIVTIELTLDAGVHEISVCGLTKTITVE</sequence>
<keyword evidence="5" id="KW-0378">Hydrolase</keyword>
<keyword evidence="6" id="KW-0326">Glycosidase</keyword>
<dbReference type="InterPro" id="IPR017853">
    <property type="entry name" value="GH"/>
</dbReference>
<dbReference type="Gene3D" id="3.20.20.300">
    <property type="entry name" value="Glycoside hydrolase, family 3, N-terminal domain"/>
    <property type="match status" value="1"/>
</dbReference>
<feature type="domain" description="Glycoside hydrolase family 3 N-terminal" evidence="7">
    <location>
        <begin position="120"/>
        <end position="313"/>
    </location>
</feature>
<dbReference type="EC" id="3.2.1.21" evidence="3"/>
<dbReference type="Pfam" id="PF00933">
    <property type="entry name" value="Glyco_hydro_3"/>
    <property type="match status" value="1"/>
</dbReference>
<reference evidence="8" key="1">
    <citation type="submission" date="2020-10" db="EMBL/GenBank/DDBJ databases">
        <authorList>
            <person name="Gilroy R."/>
        </authorList>
    </citation>
    <scope>NUCLEOTIDE SEQUENCE</scope>
    <source>
        <strain evidence="8">ChiSjej6B24-2974</strain>
    </source>
</reference>
<evidence type="ECO:0000313" key="8">
    <source>
        <dbReference type="EMBL" id="HIQ82966.1"/>
    </source>
</evidence>
<gene>
    <name evidence="8" type="ORF">IAA52_07670</name>
</gene>
<dbReference type="PANTHER" id="PTHR30620:SF16">
    <property type="entry name" value="LYSOSOMAL BETA GLUCOSIDASE"/>
    <property type="match status" value="1"/>
</dbReference>
<comment type="caution">
    <text evidence="8">The sequence shown here is derived from an EMBL/GenBank/DDBJ whole genome shotgun (WGS) entry which is preliminary data.</text>
</comment>
<dbReference type="InterPro" id="IPR051915">
    <property type="entry name" value="Cellulose_Degrad_GH3"/>
</dbReference>